<comment type="caution">
    <text evidence="3">The sequence shown here is derived from an EMBL/GenBank/DDBJ whole genome shotgun (WGS) entry which is preliminary data.</text>
</comment>
<evidence type="ECO:0000256" key="1">
    <source>
        <dbReference type="SAM" id="MobiDB-lite"/>
    </source>
</evidence>
<feature type="chain" id="PRO_5031548339" description="Ig-like domain-containing protein" evidence="2">
    <location>
        <begin position="45"/>
        <end position="546"/>
    </location>
</feature>
<dbReference type="Proteomes" id="UP000568106">
    <property type="component" value="Unassembled WGS sequence"/>
</dbReference>
<gene>
    <name evidence="3" type="ORF">HDF09_003809</name>
</gene>
<keyword evidence="4" id="KW-1185">Reference proteome</keyword>
<reference evidence="3" key="1">
    <citation type="submission" date="2020-08" db="EMBL/GenBank/DDBJ databases">
        <title>Genomic Encyclopedia of Type Strains, Phase IV (KMG-V): Genome sequencing to study the core and pangenomes of soil and plant-associated prokaryotes.</title>
        <authorList>
            <person name="Whitman W."/>
        </authorList>
    </citation>
    <scope>NUCLEOTIDE SEQUENCE [LARGE SCALE GENOMIC DNA]</scope>
    <source>
        <strain evidence="3">M8UP27</strain>
    </source>
</reference>
<evidence type="ECO:0000313" key="3">
    <source>
        <dbReference type="EMBL" id="MBB5319110.1"/>
    </source>
</evidence>
<name>A0A7W8IMA8_9BACT</name>
<organism evidence="3 4">
    <name type="scientific">Tunturiibacter empetritectus</name>
    <dbReference type="NCBI Taxonomy" id="3069691"/>
    <lineage>
        <taxon>Bacteria</taxon>
        <taxon>Pseudomonadati</taxon>
        <taxon>Acidobacteriota</taxon>
        <taxon>Terriglobia</taxon>
        <taxon>Terriglobales</taxon>
        <taxon>Acidobacteriaceae</taxon>
        <taxon>Tunturiibacter</taxon>
    </lineage>
</organism>
<accession>A0A7W8IMA8</accession>
<dbReference type="InterPro" id="IPR013783">
    <property type="entry name" value="Ig-like_fold"/>
</dbReference>
<proteinExistence type="predicted"/>
<evidence type="ECO:0000256" key="2">
    <source>
        <dbReference type="SAM" id="SignalP"/>
    </source>
</evidence>
<dbReference type="Gene3D" id="2.60.40.10">
    <property type="entry name" value="Immunoglobulins"/>
    <property type="match status" value="2"/>
</dbReference>
<feature type="compositionally biased region" description="Polar residues" evidence="1">
    <location>
        <begin position="519"/>
        <end position="532"/>
    </location>
</feature>
<feature type="region of interest" description="Disordered" evidence="1">
    <location>
        <begin position="517"/>
        <end position="546"/>
    </location>
</feature>
<evidence type="ECO:0008006" key="5">
    <source>
        <dbReference type="Google" id="ProtNLM"/>
    </source>
</evidence>
<protein>
    <recommendedName>
        <fullName evidence="5">Ig-like domain-containing protein</fullName>
    </recommendedName>
</protein>
<dbReference type="AlphaFoldDB" id="A0A7W8IMA8"/>
<dbReference type="EMBL" id="JACHDY010000006">
    <property type="protein sequence ID" value="MBB5319110.1"/>
    <property type="molecule type" value="Genomic_DNA"/>
</dbReference>
<feature type="signal peptide" evidence="2">
    <location>
        <begin position="1"/>
        <end position="44"/>
    </location>
</feature>
<sequence length="546" mass="57234">MHLRHVSPDRLSSHAVRLAGALLHSGTRLLVALCIAASPLPALAQAVKTASTPPPDFSRFDLYGGYAYFHPFNSEITPFVYQPINPGAVASATAYFNRYLGLQAEGSFFPNGPNDCYYTAQAGPVLRYQKGRLIPFVHALGGGARAGGPAFQPCTWGWGVTAGGGLDLVLPVFNNHIALRVVQADFNYSHVDYGPVDPAQVTGGVGDITAYRLSAGVVLRFGQQTPPAPVQLGCTVQPTNVFPGDPVTVTATAANLEPKKKLSYTWTASGGELTNNNATASINTAGLAPGDYTVSGHVSEGKRPGESANCTASFRIHNPAPPTITCSANPSTVMPGDPSTITAVASSLEGLTLSYSYSSTAGQISGTTPTATLVTSGAPSGVVTVTCNVVDDLGKHASADTTVTIVTPPPPPVPKVRPLCSISFERDLKRPVRVDNEGKACLDDIALTLNRDTTSKLVIVGRHSDDETPDAAAQRDLNVEQYLTDEKGIDPARISMRTSGQPGRILDSTLVPDGASFTPGDTATFDASSVKRQGQPYAKPKNITNH</sequence>
<evidence type="ECO:0000313" key="4">
    <source>
        <dbReference type="Proteomes" id="UP000568106"/>
    </source>
</evidence>
<keyword evidence="2" id="KW-0732">Signal</keyword>